<keyword evidence="1" id="KW-0732">Signal</keyword>
<feature type="chain" id="PRO_5002525790" description="Bys1 family protein" evidence="1">
    <location>
        <begin position="21"/>
        <end position="155"/>
    </location>
</feature>
<evidence type="ECO:0000313" key="2">
    <source>
        <dbReference type="EMBL" id="KJZ75281.1"/>
    </source>
</evidence>
<dbReference type="Proteomes" id="UP000054481">
    <property type="component" value="Unassembled WGS sequence"/>
</dbReference>
<reference evidence="2 3" key="1">
    <citation type="journal article" date="2014" name="Genome Biol. Evol.">
        <title>Comparative genomics and transcriptomics analyses reveal divergent lifestyle features of nematode endoparasitic fungus Hirsutella minnesotensis.</title>
        <authorList>
            <person name="Lai Y."/>
            <person name="Liu K."/>
            <person name="Zhang X."/>
            <person name="Zhang X."/>
            <person name="Li K."/>
            <person name="Wang N."/>
            <person name="Shu C."/>
            <person name="Wu Y."/>
            <person name="Wang C."/>
            <person name="Bushley K.E."/>
            <person name="Xiang M."/>
            <person name="Liu X."/>
        </authorList>
    </citation>
    <scope>NUCLEOTIDE SEQUENCE [LARGE SCALE GENOMIC DNA]</scope>
    <source>
        <strain evidence="2 3">3608</strain>
    </source>
</reference>
<dbReference type="PANTHER" id="PTHR36195">
    <property type="entry name" value="DOMAIN PROTEIN, PUTATIVE (AFU_ORTHOLOGUE AFUA_5G01990)-RELATED-RELATED"/>
    <property type="match status" value="1"/>
</dbReference>
<name>A0A0F7ZKI6_9HYPO</name>
<evidence type="ECO:0000256" key="1">
    <source>
        <dbReference type="SAM" id="SignalP"/>
    </source>
</evidence>
<sequence>MHISLNAIAASAALAGIASAVGSARVVNKCPFQVTTWSVGSTISNPTTLVTGGVYSEPFTQDPRSGGRAIKITIDRDGLYTGKPQTIFAYNLLDGRVWYDLTSVFGNALEGYRVVAKSRDVACEAIAWEDGISPAGSQVKNCQDRSDVTLTLCEQ</sequence>
<gene>
    <name evidence="2" type="ORF">HIM_05207</name>
</gene>
<dbReference type="AlphaFoldDB" id="A0A0F7ZKI6"/>
<dbReference type="InterPro" id="IPR006771">
    <property type="entry name" value="CetA-like"/>
</dbReference>
<dbReference type="PANTHER" id="PTHR36195:SF4">
    <property type="entry name" value="DOMAIN PROTEIN, PUTATIVE (AFU_ORTHOLOGUE AFUA_5G01990)-RELATED"/>
    <property type="match status" value="1"/>
</dbReference>
<dbReference type="Pfam" id="PF04681">
    <property type="entry name" value="Bys1"/>
    <property type="match status" value="1"/>
</dbReference>
<evidence type="ECO:0000313" key="3">
    <source>
        <dbReference type="Proteomes" id="UP000054481"/>
    </source>
</evidence>
<accession>A0A0F7ZKI6</accession>
<keyword evidence="3" id="KW-1185">Reference proteome</keyword>
<dbReference type="OrthoDB" id="3682664at2759"/>
<organism evidence="2 3">
    <name type="scientific">Hirsutella minnesotensis 3608</name>
    <dbReference type="NCBI Taxonomy" id="1043627"/>
    <lineage>
        <taxon>Eukaryota</taxon>
        <taxon>Fungi</taxon>
        <taxon>Dikarya</taxon>
        <taxon>Ascomycota</taxon>
        <taxon>Pezizomycotina</taxon>
        <taxon>Sordariomycetes</taxon>
        <taxon>Hypocreomycetidae</taxon>
        <taxon>Hypocreales</taxon>
        <taxon>Ophiocordycipitaceae</taxon>
        <taxon>Hirsutella</taxon>
    </lineage>
</organism>
<feature type="signal peptide" evidence="1">
    <location>
        <begin position="1"/>
        <end position="20"/>
    </location>
</feature>
<proteinExistence type="predicted"/>
<protein>
    <recommendedName>
        <fullName evidence="4">Bys1 family protein</fullName>
    </recommendedName>
</protein>
<evidence type="ECO:0008006" key="4">
    <source>
        <dbReference type="Google" id="ProtNLM"/>
    </source>
</evidence>
<dbReference type="EMBL" id="KQ030518">
    <property type="protein sequence ID" value="KJZ75281.1"/>
    <property type="molecule type" value="Genomic_DNA"/>
</dbReference>